<evidence type="ECO:0000313" key="3">
    <source>
        <dbReference type="Proteomes" id="UP000076574"/>
    </source>
</evidence>
<dbReference type="Pfam" id="PF08241">
    <property type="entry name" value="Methyltransf_11"/>
    <property type="match status" value="1"/>
</dbReference>
<dbReference type="GO" id="GO:0008757">
    <property type="term" value="F:S-adenosylmethionine-dependent methyltransferase activity"/>
    <property type="evidence" value="ECO:0007669"/>
    <property type="project" value="InterPro"/>
</dbReference>
<feature type="domain" description="Methyltransferase type 11" evidence="1">
    <location>
        <begin position="77"/>
        <end position="161"/>
    </location>
</feature>
<dbReference type="STRING" id="943830.A4A58_23920"/>
<dbReference type="InterPro" id="IPR029063">
    <property type="entry name" value="SAM-dependent_MTases_sf"/>
</dbReference>
<dbReference type="AlphaFoldDB" id="A0A164A355"/>
<dbReference type="Proteomes" id="UP000076574">
    <property type="component" value="Unassembled WGS sequence"/>
</dbReference>
<protein>
    <recommendedName>
        <fullName evidence="1">Methyltransferase type 11 domain-containing protein</fullName>
    </recommendedName>
</protein>
<dbReference type="SUPFAM" id="SSF53335">
    <property type="entry name" value="S-adenosyl-L-methionine-dependent methyltransferases"/>
    <property type="match status" value="1"/>
</dbReference>
<dbReference type="OrthoDB" id="20930at2"/>
<dbReference type="Gene3D" id="3.40.50.150">
    <property type="entry name" value="Vaccinia Virus protein VP39"/>
    <property type="match status" value="1"/>
</dbReference>
<name>A0A164A355_9BRAD</name>
<gene>
    <name evidence="2" type="ORF">A4A58_23920</name>
</gene>
<keyword evidence="3" id="KW-1185">Reference proteome</keyword>
<reference evidence="2 3" key="1">
    <citation type="submission" date="2016-03" db="EMBL/GenBank/DDBJ databases">
        <title>Microsymbionts genomes from the relict species Vavilovia formosa (Stev.) Fed.</title>
        <authorList>
            <person name="Kopat V."/>
            <person name="Chirak E."/>
            <person name="Kimeklis A."/>
            <person name="Andronov E."/>
        </authorList>
    </citation>
    <scope>NUCLEOTIDE SEQUENCE [LARGE SCALE GENOMIC DNA]</scope>
    <source>
        <strain evidence="2 3">Vaf07</strain>
    </source>
</reference>
<organism evidence="2 3">
    <name type="scientific">Tardiphaga robiniae</name>
    <dbReference type="NCBI Taxonomy" id="943830"/>
    <lineage>
        <taxon>Bacteria</taxon>
        <taxon>Pseudomonadati</taxon>
        <taxon>Pseudomonadota</taxon>
        <taxon>Alphaproteobacteria</taxon>
        <taxon>Hyphomicrobiales</taxon>
        <taxon>Nitrobacteraceae</taxon>
        <taxon>Tardiphaga</taxon>
    </lineage>
</organism>
<dbReference type="RefSeq" id="WP_068731258.1">
    <property type="nucleotide sequence ID" value="NZ_LVYV01000005.1"/>
</dbReference>
<proteinExistence type="predicted"/>
<accession>A0A164A355</accession>
<sequence>MDRSRRRTPVLAELRFAERRCEFDGLDLTTRFELIYRTNLWGAEKSQSGLGSELDATTSLRRDLTQLLRRLRVQSILDLPCGDFTWMARMDLGGIRYLGADIVPDIVAANAAHYGNAGHIDFARLDLVSDPLPAADLVLCRDCLVHLSFANIHRAIANLKRSGTHWLLTTTFPDASANRDIEDGDWRVLNLQYAPFLFPAPLAVINEGCTEAGGDYADKSLALWRVAGLPGNA</sequence>
<dbReference type="EMBL" id="LVYV01000005">
    <property type="protein sequence ID" value="KZD24193.1"/>
    <property type="molecule type" value="Genomic_DNA"/>
</dbReference>
<evidence type="ECO:0000313" key="2">
    <source>
        <dbReference type="EMBL" id="KZD24193.1"/>
    </source>
</evidence>
<comment type="caution">
    <text evidence="2">The sequence shown here is derived from an EMBL/GenBank/DDBJ whole genome shotgun (WGS) entry which is preliminary data.</text>
</comment>
<dbReference type="InterPro" id="IPR013216">
    <property type="entry name" value="Methyltransf_11"/>
</dbReference>
<evidence type="ECO:0000259" key="1">
    <source>
        <dbReference type="Pfam" id="PF08241"/>
    </source>
</evidence>